<dbReference type="EMBL" id="JADCNM010000003">
    <property type="protein sequence ID" value="KAG0491175.1"/>
    <property type="molecule type" value="Genomic_DNA"/>
</dbReference>
<accession>A0A835RMY2</accession>
<dbReference type="OrthoDB" id="770985at2759"/>
<dbReference type="PANTHER" id="PTHR33264:SF6">
    <property type="entry name" value="OS01G0638800 PROTEIN"/>
    <property type="match status" value="1"/>
</dbReference>
<name>A0A835RMY2_VANPL</name>
<evidence type="ECO:0000313" key="2">
    <source>
        <dbReference type="Proteomes" id="UP000639772"/>
    </source>
</evidence>
<gene>
    <name evidence="1" type="ORF">HPP92_008038</name>
</gene>
<evidence type="ECO:0000313" key="1">
    <source>
        <dbReference type="EMBL" id="KAG0491175.1"/>
    </source>
</evidence>
<proteinExistence type="predicted"/>
<reference evidence="1 2" key="1">
    <citation type="journal article" date="2020" name="Nat. Food">
        <title>A phased Vanilla planifolia genome enables genetic improvement of flavour and production.</title>
        <authorList>
            <person name="Hasing T."/>
            <person name="Tang H."/>
            <person name="Brym M."/>
            <person name="Khazi F."/>
            <person name="Huang T."/>
            <person name="Chambers A.H."/>
        </authorList>
    </citation>
    <scope>NUCLEOTIDE SEQUENCE [LARGE SCALE GENOMIC DNA]</scope>
    <source>
        <tissue evidence="1">Leaf</tissue>
    </source>
</reference>
<dbReference type="Proteomes" id="UP000639772">
    <property type="component" value="Chromosome 3"/>
</dbReference>
<dbReference type="AlphaFoldDB" id="A0A835RMY2"/>
<sequence>MALKRRREPKPKVTLKFASSFFLSGGGALLQFQGSHRSSVFAMVNRGGEARRRVREGVAGGDKDVDESARRTERSCHSCAADAVADTIAVCCCPCAVVSQLFLAVLKVPSALGSRCLQIARRRGGALKKDGGGKNGESGTISVGESREKKADLRVESLVEISSAWNEAEEERAWKEMYLAGHWGFGRVSVSVSISEEKN</sequence>
<dbReference type="PANTHER" id="PTHR33264">
    <property type="entry name" value="EXPRESSED PROTEIN"/>
    <property type="match status" value="1"/>
</dbReference>
<comment type="caution">
    <text evidence="1">The sequence shown here is derived from an EMBL/GenBank/DDBJ whole genome shotgun (WGS) entry which is preliminary data.</text>
</comment>
<protein>
    <submittedName>
        <fullName evidence="1">Uncharacterized protein</fullName>
    </submittedName>
</protein>
<organism evidence="1 2">
    <name type="scientific">Vanilla planifolia</name>
    <name type="common">Vanilla</name>
    <dbReference type="NCBI Taxonomy" id="51239"/>
    <lineage>
        <taxon>Eukaryota</taxon>
        <taxon>Viridiplantae</taxon>
        <taxon>Streptophyta</taxon>
        <taxon>Embryophyta</taxon>
        <taxon>Tracheophyta</taxon>
        <taxon>Spermatophyta</taxon>
        <taxon>Magnoliopsida</taxon>
        <taxon>Liliopsida</taxon>
        <taxon>Asparagales</taxon>
        <taxon>Orchidaceae</taxon>
        <taxon>Vanilloideae</taxon>
        <taxon>Vanilleae</taxon>
        <taxon>Vanilla</taxon>
    </lineage>
</organism>